<keyword evidence="1" id="KW-1133">Transmembrane helix</keyword>
<dbReference type="OrthoDB" id="9807874at2"/>
<protein>
    <recommendedName>
        <fullName evidence="2">B box-type domain-containing protein</fullName>
    </recommendedName>
</protein>
<sequence length="161" mass="16682">MSSEPMRCYRHPDRETRVSCATCGRPICTDCMVPTDVGIKCPEDAKLPRHARAGAMRPRQLAKSLLAGAGVALAGFPVVYTIFQIGFLTLLLSLAAGYGAGTLIHRAGGRNGGPPAMAISGVSVAIPYLVLLAPELLVGGLPVIRLAAAAIAVVAAVYTSR</sequence>
<dbReference type="SUPFAM" id="SSF57845">
    <property type="entry name" value="B-box zinc-binding domain"/>
    <property type="match status" value="1"/>
</dbReference>
<name>A0A510HE60_9ACTN</name>
<gene>
    <name evidence="3" type="ORF">RxyAA322_00650</name>
</gene>
<accession>A0A510HE60</accession>
<evidence type="ECO:0000313" key="3">
    <source>
        <dbReference type="EMBL" id="BBL78211.1"/>
    </source>
</evidence>
<organism evidence="3 4">
    <name type="scientific">Rubrobacter xylanophilus</name>
    <dbReference type="NCBI Taxonomy" id="49319"/>
    <lineage>
        <taxon>Bacteria</taxon>
        <taxon>Bacillati</taxon>
        <taxon>Actinomycetota</taxon>
        <taxon>Rubrobacteria</taxon>
        <taxon>Rubrobacterales</taxon>
        <taxon>Rubrobacteraceae</taxon>
        <taxon>Rubrobacter</taxon>
    </lineage>
</organism>
<evidence type="ECO:0000256" key="1">
    <source>
        <dbReference type="SAM" id="Phobius"/>
    </source>
</evidence>
<dbReference type="Proteomes" id="UP000318065">
    <property type="component" value="Chromosome"/>
</dbReference>
<dbReference type="EMBL" id="AP019791">
    <property type="protein sequence ID" value="BBL78211.1"/>
    <property type="molecule type" value="Genomic_DNA"/>
</dbReference>
<keyword evidence="1" id="KW-0472">Membrane</keyword>
<proteinExistence type="predicted"/>
<feature type="domain" description="B box-type" evidence="2">
    <location>
        <begin position="4"/>
        <end position="33"/>
    </location>
</feature>
<dbReference type="RefSeq" id="WP_143526379.1">
    <property type="nucleotide sequence ID" value="NZ_AP019791.1"/>
</dbReference>
<feature type="transmembrane region" description="Helical" evidence="1">
    <location>
        <begin position="61"/>
        <end position="79"/>
    </location>
</feature>
<evidence type="ECO:0000313" key="4">
    <source>
        <dbReference type="Proteomes" id="UP000318065"/>
    </source>
</evidence>
<dbReference type="InterPro" id="IPR000315">
    <property type="entry name" value="Znf_B-box"/>
</dbReference>
<feature type="transmembrane region" description="Helical" evidence="1">
    <location>
        <begin position="139"/>
        <end position="158"/>
    </location>
</feature>
<reference evidence="3" key="1">
    <citation type="journal article" date="2019" name="Microbiol. Resour. Announc.">
        <title>Complete Genome Sequence of Rubrobacter xylanophilus Strain AA3-22, Isolated from Arima Onsen in Japan.</title>
        <authorList>
            <person name="Tomariguchi N."/>
            <person name="Miyazaki K."/>
        </authorList>
    </citation>
    <scope>NUCLEOTIDE SEQUENCE [LARGE SCALE GENOMIC DNA]</scope>
    <source>
        <strain evidence="3">AA3-22</strain>
    </source>
</reference>
<evidence type="ECO:0000259" key="2">
    <source>
        <dbReference type="Pfam" id="PF00643"/>
    </source>
</evidence>
<keyword evidence="4" id="KW-1185">Reference proteome</keyword>
<dbReference type="Pfam" id="PF00643">
    <property type="entry name" value="zf-B_box"/>
    <property type="match status" value="1"/>
</dbReference>
<dbReference type="AlphaFoldDB" id="A0A510HE60"/>
<dbReference type="GO" id="GO:0008270">
    <property type="term" value="F:zinc ion binding"/>
    <property type="evidence" value="ECO:0007669"/>
    <property type="project" value="InterPro"/>
</dbReference>
<keyword evidence="1" id="KW-0812">Transmembrane</keyword>